<evidence type="ECO:0000256" key="2">
    <source>
        <dbReference type="ARBA" id="ARBA00008422"/>
    </source>
</evidence>
<evidence type="ECO:0000256" key="4">
    <source>
        <dbReference type="ARBA" id="ARBA00013040"/>
    </source>
</evidence>
<evidence type="ECO:0000313" key="19">
    <source>
        <dbReference type="Proteomes" id="UP000215335"/>
    </source>
</evidence>
<keyword evidence="8" id="KW-0378">Hydrolase</keyword>
<dbReference type="Pfam" id="PF00328">
    <property type="entry name" value="His_Phos_2"/>
    <property type="match status" value="1"/>
</dbReference>
<dbReference type="EC" id="3.1.3.62" evidence="4"/>
<evidence type="ECO:0000256" key="15">
    <source>
        <dbReference type="ARBA" id="ARBA00043832"/>
    </source>
</evidence>
<dbReference type="GO" id="GO:0003993">
    <property type="term" value="F:acid phosphatase activity"/>
    <property type="evidence" value="ECO:0007669"/>
    <property type="project" value="TreeGrafter"/>
</dbReference>
<dbReference type="PIRSF" id="PIRSF000894">
    <property type="entry name" value="Acid_phosphatase"/>
    <property type="match status" value="1"/>
</dbReference>
<evidence type="ECO:0000256" key="14">
    <source>
        <dbReference type="ARBA" id="ARBA00043691"/>
    </source>
</evidence>
<feature type="disulfide bond" evidence="16">
    <location>
        <begin position="59"/>
        <end position="397"/>
    </location>
</feature>
<comment type="catalytic activity">
    <reaction evidence="13">
        <text>1D-myo-inositol 1,2,4,5,6-pentakisphosphate + H2O = 1D-myo-inositol 1,2,5,6-tetrakisphosphate + phosphate</text>
        <dbReference type="Rhea" id="RHEA:77115"/>
        <dbReference type="ChEBI" id="CHEBI:15377"/>
        <dbReference type="ChEBI" id="CHEBI:43474"/>
        <dbReference type="ChEBI" id="CHEBI:57798"/>
        <dbReference type="ChEBI" id="CHEBI:195535"/>
        <dbReference type="EC" id="3.1.3.62"/>
    </reaction>
    <physiologicalReaction direction="left-to-right" evidence="13">
        <dbReference type="Rhea" id="RHEA:77116"/>
    </physiologicalReaction>
</comment>
<dbReference type="GO" id="GO:0034417">
    <property type="term" value="F:bisphosphoglycerate 3-phosphatase activity"/>
    <property type="evidence" value="ECO:0007669"/>
    <property type="project" value="UniProtKB-EC"/>
</dbReference>
<evidence type="ECO:0000256" key="9">
    <source>
        <dbReference type="ARBA" id="ARBA00023136"/>
    </source>
</evidence>
<keyword evidence="10" id="KW-0325">Glycoprotein</keyword>
<evidence type="ECO:0000256" key="3">
    <source>
        <dbReference type="ARBA" id="ARBA00012976"/>
    </source>
</evidence>
<dbReference type="OrthoDB" id="6509975at2759"/>
<dbReference type="GO" id="GO:0005886">
    <property type="term" value="C:plasma membrane"/>
    <property type="evidence" value="ECO:0007669"/>
    <property type="project" value="UniProtKB-SubCell"/>
</dbReference>
<proteinExistence type="inferred from homology"/>
<comment type="caution">
    <text evidence="18">The sequence shown here is derived from an EMBL/GenBank/DDBJ whole genome shotgun (WGS) entry which is preliminary data.</text>
</comment>
<evidence type="ECO:0000256" key="8">
    <source>
        <dbReference type="ARBA" id="ARBA00022801"/>
    </source>
</evidence>
<dbReference type="Proteomes" id="UP000215335">
    <property type="component" value="Unassembled WGS sequence"/>
</dbReference>
<reference evidence="18 19" key="1">
    <citation type="journal article" date="2017" name="Curr. Biol.">
        <title>The Evolution of Venom by Co-option of Single-Copy Genes.</title>
        <authorList>
            <person name="Martinson E.O."/>
            <person name="Mrinalini"/>
            <person name="Kelkar Y.D."/>
            <person name="Chang C.H."/>
            <person name="Werren J.H."/>
        </authorList>
    </citation>
    <scope>NUCLEOTIDE SEQUENCE [LARGE SCALE GENOMIC DNA]</scope>
    <source>
        <strain evidence="18 19">Alberta</strain>
        <tissue evidence="18">Whole body</tissue>
    </source>
</reference>
<evidence type="ECO:0000256" key="13">
    <source>
        <dbReference type="ARBA" id="ARBA00043671"/>
    </source>
</evidence>
<protein>
    <recommendedName>
        <fullName evidence="5">Multiple inositol polyphosphate phosphatase 1</fullName>
        <ecNumber evidence="4">3.1.3.62</ecNumber>
        <ecNumber evidence="3">3.1.3.80</ecNumber>
    </recommendedName>
    <alternativeName>
        <fullName evidence="11">2,3-bisphosphoglycerate 3-phosphatase</fullName>
    </alternativeName>
</protein>
<keyword evidence="16" id="KW-1015">Disulfide bond</keyword>
<dbReference type="FunFam" id="3.40.50.1240:FF:000014">
    <property type="entry name" value="Multiple inositol polyphosphate phosphatase 1"/>
    <property type="match status" value="1"/>
</dbReference>
<evidence type="ECO:0000256" key="17">
    <source>
        <dbReference type="SAM" id="SignalP"/>
    </source>
</evidence>
<evidence type="ECO:0000256" key="6">
    <source>
        <dbReference type="ARBA" id="ARBA00022475"/>
    </source>
</evidence>
<dbReference type="PANTHER" id="PTHR20963:SF8">
    <property type="entry name" value="MULTIPLE INOSITOL POLYPHOSPHATE PHOSPHATASE 1"/>
    <property type="match status" value="1"/>
</dbReference>
<dbReference type="STRING" id="543379.A0A232FCC4"/>
<feature type="chain" id="PRO_5013053845" description="Multiple inositol polyphosphate phosphatase 1" evidence="17">
    <location>
        <begin position="22"/>
        <end position="477"/>
    </location>
</feature>
<dbReference type="CDD" id="cd07061">
    <property type="entry name" value="HP_HAP_like"/>
    <property type="match status" value="1"/>
</dbReference>
<dbReference type="InterPro" id="IPR016274">
    <property type="entry name" value="Histidine_acid_Pase_euk"/>
</dbReference>
<dbReference type="GO" id="GO:0052745">
    <property type="term" value="F:inositol phosphate phosphatase activity"/>
    <property type="evidence" value="ECO:0007669"/>
    <property type="project" value="TreeGrafter"/>
</dbReference>
<evidence type="ECO:0000256" key="11">
    <source>
        <dbReference type="ARBA" id="ARBA00031642"/>
    </source>
</evidence>
<comment type="catalytic activity">
    <reaction evidence="15">
        <text>(2R)-2,3-bisphosphoglycerate + H2O = (2R)-2-phosphoglycerate + phosphate</text>
        <dbReference type="Rhea" id="RHEA:27381"/>
        <dbReference type="ChEBI" id="CHEBI:15377"/>
        <dbReference type="ChEBI" id="CHEBI:43474"/>
        <dbReference type="ChEBI" id="CHEBI:58248"/>
        <dbReference type="ChEBI" id="CHEBI:58289"/>
        <dbReference type="EC" id="3.1.3.80"/>
    </reaction>
    <physiologicalReaction direction="left-to-right" evidence="15">
        <dbReference type="Rhea" id="RHEA:27382"/>
    </physiologicalReaction>
</comment>
<keyword evidence="6" id="KW-1003">Cell membrane</keyword>
<feature type="disulfide bond" evidence="16">
    <location>
        <begin position="265"/>
        <end position="280"/>
    </location>
</feature>
<evidence type="ECO:0000313" key="18">
    <source>
        <dbReference type="EMBL" id="OXU28335.1"/>
    </source>
</evidence>
<keyword evidence="19" id="KW-1185">Reference proteome</keyword>
<comment type="subcellular location">
    <subcellularLocation>
        <location evidence="1">Cell membrane</location>
    </subcellularLocation>
</comment>
<feature type="signal peptide" evidence="17">
    <location>
        <begin position="1"/>
        <end position="21"/>
    </location>
</feature>
<comment type="catalytic activity">
    <reaction evidence="14">
        <text>1D-myo-inositol hexakisphosphate + H2O = 1D-myo-inositol 1,2,4,5,6-pentakisphosphate + phosphate</text>
        <dbReference type="Rhea" id="RHEA:16989"/>
        <dbReference type="ChEBI" id="CHEBI:15377"/>
        <dbReference type="ChEBI" id="CHEBI:43474"/>
        <dbReference type="ChEBI" id="CHEBI:57798"/>
        <dbReference type="ChEBI" id="CHEBI:58130"/>
        <dbReference type="EC" id="3.1.3.62"/>
    </reaction>
    <physiologicalReaction direction="left-to-right" evidence="14">
        <dbReference type="Rhea" id="RHEA:16990"/>
    </physiologicalReaction>
</comment>
<evidence type="ECO:0000256" key="12">
    <source>
        <dbReference type="ARBA" id="ARBA00043668"/>
    </source>
</evidence>
<evidence type="ECO:0000256" key="1">
    <source>
        <dbReference type="ARBA" id="ARBA00004236"/>
    </source>
</evidence>
<accession>A0A232FCC4</accession>
<comment type="catalytic activity">
    <reaction evidence="12">
        <text>1D-myo-inositol 1,2,5,6-tetrakisphosphate + H2O = 1D-myo-inositol 1,2,6-trisphosphate + phosphate</text>
        <dbReference type="Rhea" id="RHEA:77119"/>
        <dbReference type="ChEBI" id="CHEBI:15377"/>
        <dbReference type="ChEBI" id="CHEBI:43474"/>
        <dbReference type="ChEBI" id="CHEBI:195535"/>
        <dbReference type="ChEBI" id="CHEBI:195537"/>
        <dbReference type="EC" id="3.1.3.62"/>
    </reaction>
    <physiologicalReaction direction="left-to-right" evidence="12">
        <dbReference type="Rhea" id="RHEA:77120"/>
    </physiologicalReaction>
</comment>
<dbReference type="SUPFAM" id="SSF53254">
    <property type="entry name" value="Phosphoglycerate mutase-like"/>
    <property type="match status" value="1"/>
</dbReference>
<evidence type="ECO:0000256" key="5">
    <source>
        <dbReference type="ARBA" id="ARBA00018097"/>
    </source>
</evidence>
<dbReference type="InterPro" id="IPR029033">
    <property type="entry name" value="His_PPase_superfam"/>
</dbReference>
<evidence type="ECO:0000256" key="10">
    <source>
        <dbReference type="ARBA" id="ARBA00023180"/>
    </source>
</evidence>
<name>A0A232FCC4_9HYME</name>
<keyword evidence="7 17" id="KW-0732">Signal</keyword>
<evidence type="ECO:0000256" key="16">
    <source>
        <dbReference type="PIRSR" id="PIRSR000894-2"/>
    </source>
</evidence>
<dbReference type="AlphaFoldDB" id="A0A232FCC4"/>
<dbReference type="EMBL" id="NNAY01000444">
    <property type="protein sequence ID" value="OXU28335.1"/>
    <property type="molecule type" value="Genomic_DNA"/>
</dbReference>
<sequence length="477" mass="54644">MRLWAAATLLLLGFLGEEVSARESDYCYAYEQDPYLLMGTKTAYQFVQGRTKIPPVTNCVPVQMWVLTRHGTRFPGRKAITQLHTLPKLRDQITYNHDTRGNGRLCNTDLENLRSWQLNPNLTDALANFLTAQGEQDMRLLARRLQSEFPEILRPDPQTISYQNYKFRATQTQRTQASLEAFMDGLFNSRNAVPVEPTPDNDTLLHLYKNCPGWESSLSRDHVDAESERFIAGPEYQNLLQSVSRRLGFSYKINNDSVQLMYDMCRYEKAWEVNRLSPWCAIFSSDELKVLEYLEDLDYYYYSGPGREINSKLGCPLLKDMFTHFRNLESGSYREQPKGIFYFGHTVTLQSLLAALNIGKDNTPLLASNFHQNGRRSFRTSVLGSFASNLIAVFYRCGDARSPNKVIFYLDEVPVQLEGCNVGLCDWEYLKERFGRDVDQCNVNFCYNPNSASGLVRNPLVLLVTVFLTGIATLRSL</sequence>
<dbReference type="EC" id="3.1.3.80" evidence="3"/>
<gene>
    <name evidence="18" type="ORF">TSAR_003717</name>
</gene>
<comment type="similarity">
    <text evidence="2">Belongs to the histidine acid phosphatase family. MINPP1 subfamily.</text>
</comment>
<keyword evidence="9" id="KW-0472">Membrane</keyword>
<dbReference type="InterPro" id="IPR000560">
    <property type="entry name" value="His_Pase_clade-2"/>
</dbReference>
<dbReference type="Gene3D" id="3.40.50.1240">
    <property type="entry name" value="Phosphoglycerate mutase-like"/>
    <property type="match status" value="1"/>
</dbReference>
<evidence type="ECO:0000256" key="7">
    <source>
        <dbReference type="ARBA" id="ARBA00022729"/>
    </source>
</evidence>
<organism evidence="18 19">
    <name type="scientific">Trichomalopsis sarcophagae</name>
    <dbReference type="NCBI Taxonomy" id="543379"/>
    <lineage>
        <taxon>Eukaryota</taxon>
        <taxon>Metazoa</taxon>
        <taxon>Ecdysozoa</taxon>
        <taxon>Arthropoda</taxon>
        <taxon>Hexapoda</taxon>
        <taxon>Insecta</taxon>
        <taxon>Pterygota</taxon>
        <taxon>Neoptera</taxon>
        <taxon>Endopterygota</taxon>
        <taxon>Hymenoptera</taxon>
        <taxon>Apocrita</taxon>
        <taxon>Proctotrupomorpha</taxon>
        <taxon>Chalcidoidea</taxon>
        <taxon>Pteromalidae</taxon>
        <taxon>Pteromalinae</taxon>
        <taxon>Trichomalopsis</taxon>
    </lineage>
</organism>
<dbReference type="PANTHER" id="PTHR20963">
    <property type="entry name" value="MULTIPLE INOSITOL POLYPHOSPHATE PHOSPHATASE-RELATED"/>
    <property type="match status" value="1"/>
</dbReference>